<dbReference type="SUPFAM" id="SSF55874">
    <property type="entry name" value="ATPase domain of HSP90 chaperone/DNA topoisomerase II/histidine kinase"/>
    <property type="match status" value="1"/>
</dbReference>
<evidence type="ECO:0000313" key="3">
    <source>
        <dbReference type="EMBL" id="TZG29572.1"/>
    </source>
</evidence>
<dbReference type="SMART" id="SM00387">
    <property type="entry name" value="HATPase_c"/>
    <property type="match status" value="1"/>
</dbReference>
<dbReference type="GO" id="GO:0000155">
    <property type="term" value="F:phosphorelay sensor kinase activity"/>
    <property type="evidence" value="ECO:0007669"/>
    <property type="project" value="InterPro"/>
</dbReference>
<evidence type="ECO:0000313" key="4">
    <source>
        <dbReference type="Proteomes" id="UP000322077"/>
    </source>
</evidence>
<reference evidence="3 4" key="1">
    <citation type="submission" date="2019-08" db="EMBL/GenBank/DDBJ databases">
        <authorList>
            <person name="Wang G."/>
            <person name="Xu Z."/>
        </authorList>
    </citation>
    <scope>NUCLEOTIDE SEQUENCE [LARGE SCALE GENOMIC DNA]</scope>
    <source>
        <strain evidence="3 4">ZX</strain>
    </source>
</reference>
<dbReference type="PANTHER" id="PTHR34220:SF7">
    <property type="entry name" value="SENSOR HISTIDINE KINASE YPDA"/>
    <property type="match status" value="1"/>
</dbReference>
<keyword evidence="3" id="KW-0418">Kinase</keyword>
<accession>A0A5D9CEE4</accession>
<dbReference type="Gene3D" id="3.30.565.10">
    <property type="entry name" value="Histidine kinase-like ATPase, C-terminal domain"/>
    <property type="match status" value="1"/>
</dbReference>
<dbReference type="InterPro" id="IPR036890">
    <property type="entry name" value="HATPase_C_sf"/>
</dbReference>
<sequence length="383" mass="42634">MAFMGQDAVPNNGIDHSRRSIPADHGLLFALIAIYWVAFQFIYCVYYVLTDPEYLGLKALEDYSLIGFAIDYAIFFLQPVELLCCAFGALICYAIYMAIHAGRGWRLRWQLLSAIAAMTAGACAFTLLTNLSVNLLLHPEPMTLIRFMRGSIVWLAPIGLWAGAALAFAYNGEMRERERQFAQLESQAHVAQIRALRFQVNPHFLFNTLNSISALILDGRSGDAERMLLALATFFRTTLDGDPLRDVRLADEMALQRLYLQIEQARFGSRLRVNIDLPPALDEARLPGLLLQPLVENAIRHGMSDGRKRLNLHIGARENMQDLIIEVRDDGAGMDTRAPVGTGVGLDNVRQRLTARFGDRAQVRAVASTHGFGVELTMPLVAA</sequence>
<comment type="caution">
    <text evidence="3">The sequence shown here is derived from an EMBL/GenBank/DDBJ whole genome shotgun (WGS) entry which is preliminary data.</text>
</comment>
<dbReference type="RefSeq" id="WP_149521228.1">
    <property type="nucleotide sequence ID" value="NZ_VTOU01000001.1"/>
</dbReference>
<dbReference type="PANTHER" id="PTHR34220">
    <property type="entry name" value="SENSOR HISTIDINE KINASE YPDA"/>
    <property type="match status" value="1"/>
</dbReference>
<dbReference type="InterPro" id="IPR010559">
    <property type="entry name" value="Sig_transdc_His_kin_internal"/>
</dbReference>
<feature type="transmembrane region" description="Helical" evidence="1">
    <location>
        <begin position="27"/>
        <end position="49"/>
    </location>
</feature>
<dbReference type="InterPro" id="IPR003594">
    <property type="entry name" value="HATPase_dom"/>
</dbReference>
<evidence type="ECO:0000256" key="1">
    <source>
        <dbReference type="SAM" id="Phobius"/>
    </source>
</evidence>
<feature type="transmembrane region" description="Helical" evidence="1">
    <location>
        <begin position="69"/>
        <end position="99"/>
    </location>
</feature>
<feature type="transmembrane region" description="Helical" evidence="1">
    <location>
        <begin position="111"/>
        <end position="131"/>
    </location>
</feature>
<dbReference type="InterPro" id="IPR050640">
    <property type="entry name" value="Bact_2-comp_sensor_kinase"/>
</dbReference>
<dbReference type="Pfam" id="PF06580">
    <property type="entry name" value="His_kinase"/>
    <property type="match status" value="1"/>
</dbReference>
<dbReference type="AlphaFoldDB" id="A0A5D9CEE4"/>
<dbReference type="Proteomes" id="UP000322077">
    <property type="component" value="Unassembled WGS sequence"/>
</dbReference>
<keyword evidence="1" id="KW-1133">Transmembrane helix</keyword>
<keyword evidence="3" id="KW-0808">Transferase</keyword>
<gene>
    <name evidence="3" type="ORF">FYJ91_05480</name>
</gene>
<feature type="domain" description="Histidine kinase/HSP90-like ATPase" evidence="2">
    <location>
        <begin position="282"/>
        <end position="382"/>
    </location>
</feature>
<keyword evidence="1" id="KW-0472">Membrane</keyword>
<dbReference type="GO" id="GO:0016020">
    <property type="term" value="C:membrane"/>
    <property type="evidence" value="ECO:0007669"/>
    <property type="project" value="InterPro"/>
</dbReference>
<evidence type="ECO:0000259" key="2">
    <source>
        <dbReference type="SMART" id="SM00387"/>
    </source>
</evidence>
<feature type="transmembrane region" description="Helical" evidence="1">
    <location>
        <begin position="151"/>
        <end position="170"/>
    </location>
</feature>
<proteinExistence type="predicted"/>
<protein>
    <submittedName>
        <fullName evidence="3">Sensor histidine kinase</fullName>
    </submittedName>
</protein>
<dbReference type="Pfam" id="PF02518">
    <property type="entry name" value="HATPase_c"/>
    <property type="match status" value="1"/>
</dbReference>
<keyword evidence="1" id="KW-0812">Transmembrane</keyword>
<organism evidence="3 4">
    <name type="scientific">Sphingomonas montanisoli</name>
    <dbReference type="NCBI Taxonomy" id="2606412"/>
    <lineage>
        <taxon>Bacteria</taxon>
        <taxon>Pseudomonadati</taxon>
        <taxon>Pseudomonadota</taxon>
        <taxon>Alphaproteobacteria</taxon>
        <taxon>Sphingomonadales</taxon>
        <taxon>Sphingomonadaceae</taxon>
        <taxon>Sphingomonas</taxon>
    </lineage>
</organism>
<keyword evidence="4" id="KW-1185">Reference proteome</keyword>
<name>A0A5D9CEE4_9SPHN</name>
<dbReference type="EMBL" id="VTOU01000001">
    <property type="protein sequence ID" value="TZG29572.1"/>
    <property type="molecule type" value="Genomic_DNA"/>
</dbReference>